<keyword evidence="3" id="KW-1185">Reference proteome</keyword>
<dbReference type="Proteomes" id="UP000184038">
    <property type="component" value="Unassembled WGS sequence"/>
</dbReference>
<keyword evidence="1" id="KW-0812">Transmembrane</keyword>
<feature type="transmembrane region" description="Helical" evidence="1">
    <location>
        <begin position="12"/>
        <end position="35"/>
    </location>
</feature>
<sequence length="223" mass="25708">MNINNKKNVSFKLTNILIGILFTLFFISISVIIILNTRSLYYNSINRLELEQYSGLDRETIIENYDALIDYCSPFYQGELKFPSLASSESGTSHFAETKVIFVSFYYIAAITGVLLLFIILYKKKHRDTSYLRTSAITVIVLPSIIGIATALNFEKTFLLFHKLVFRNDDWLFDPTTDPIINLLPEEFFMYCAIGIVSLVLIGSIILFLIDYFIRRKRSKNCI</sequence>
<dbReference type="EMBL" id="FRCP01000012">
    <property type="protein sequence ID" value="SHM56438.1"/>
    <property type="molecule type" value="Genomic_DNA"/>
</dbReference>
<feature type="transmembrane region" description="Helical" evidence="1">
    <location>
        <begin position="188"/>
        <end position="210"/>
    </location>
</feature>
<dbReference type="Pfam" id="PF07314">
    <property type="entry name" value="Lit"/>
    <property type="match status" value="1"/>
</dbReference>
<keyword evidence="1" id="KW-1133">Transmembrane helix</keyword>
<evidence type="ECO:0000313" key="2">
    <source>
        <dbReference type="EMBL" id="SHM56438.1"/>
    </source>
</evidence>
<gene>
    <name evidence="2" type="ORF">SAMN02746066_02409</name>
</gene>
<dbReference type="InterPro" id="IPR010178">
    <property type="entry name" value="Lit"/>
</dbReference>
<dbReference type="OrthoDB" id="9813051at2"/>
<evidence type="ECO:0000313" key="3">
    <source>
        <dbReference type="Proteomes" id="UP000184038"/>
    </source>
</evidence>
<organism evidence="2 3">
    <name type="scientific">Anaerosporobacter mobilis DSM 15930</name>
    <dbReference type="NCBI Taxonomy" id="1120996"/>
    <lineage>
        <taxon>Bacteria</taxon>
        <taxon>Bacillati</taxon>
        <taxon>Bacillota</taxon>
        <taxon>Clostridia</taxon>
        <taxon>Lachnospirales</taxon>
        <taxon>Lachnospiraceae</taxon>
        <taxon>Anaerosporobacter</taxon>
    </lineage>
</organism>
<evidence type="ECO:0000256" key="1">
    <source>
        <dbReference type="SAM" id="Phobius"/>
    </source>
</evidence>
<proteinExistence type="predicted"/>
<keyword evidence="1" id="KW-0472">Membrane</keyword>
<protein>
    <submittedName>
        <fullName evidence="2">Integral membrane protein TIGR01906</fullName>
    </submittedName>
</protein>
<dbReference type="AlphaFoldDB" id="A0A1M7JTX4"/>
<accession>A0A1M7JTX4</accession>
<name>A0A1M7JTX4_9FIRM</name>
<reference evidence="2 3" key="1">
    <citation type="submission" date="2016-11" db="EMBL/GenBank/DDBJ databases">
        <authorList>
            <person name="Jaros S."/>
            <person name="Januszkiewicz K."/>
            <person name="Wedrychowicz H."/>
        </authorList>
    </citation>
    <scope>NUCLEOTIDE SEQUENCE [LARGE SCALE GENOMIC DNA]</scope>
    <source>
        <strain evidence="2 3">DSM 15930</strain>
    </source>
</reference>
<feature type="transmembrane region" description="Helical" evidence="1">
    <location>
        <begin position="134"/>
        <end position="154"/>
    </location>
</feature>
<dbReference type="NCBIfam" id="TIGR01906">
    <property type="entry name" value="integ_TIGR01906"/>
    <property type="match status" value="1"/>
</dbReference>
<feature type="transmembrane region" description="Helical" evidence="1">
    <location>
        <begin position="100"/>
        <end position="122"/>
    </location>
</feature>
<dbReference type="STRING" id="1120996.SAMN02746066_02409"/>
<dbReference type="RefSeq" id="WP_073287978.1">
    <property type="nucleotide sequence ID" value="NZ_FRCP01000012.1"/>
</dbReference>